<accession>A0A835RHG7</accession>
<name>A0A835RHG7_VANPL</name>
<reference evidence="1 2" key="1">
    <citation type="journal article" date="2020" name="Nat. Food">
        <title>A phased Vanilla planifolia genome enables genetic improvement of flavour and production.</title>
        <authorList>
            <person name="Hasing T."/>
            <person name="Tang H."/>
            <person name="Brym M."/>
            <person name="Khazi F."/>
            <person name="Huang T."/>
            <person name="Chambers A.H."/>
        </authorList>
    </citation>
    <scope>NUCLEOTIDE SEQUENCE [LARGE SCALE GENOMIC DNA]</scope>
    <source>
        <tissue evidence="1">Leaf</tissue>
    </source>
</reference>
<gene>
    <name evidence="1" type="ORF">HPP92_005614</name>
</gene>
<proteinExistence type="predicted"/>
<sequence length="79" mass="8910">MGFWGFNAPSLMTGLTEITRRVASKLKKTVTGVVFRKDRPFSTKRLSSTTSLRTQETQTASFDFCGCKQEEQPRNTSND</sequence>
<evidence type="ECO:0000313" key="2">
    <source>
        <dbReference type="Proteomes" id="UP000636800"/>
    </source>
</evidence>
<dbReference type="AlphaFoldDB" id="A0A835RHG7"/>
<dbReference type="EMBL" id="JADCNL010000002">
    <property type="protein sequence ID" value="KAG0492216.1"/>
    <property type="molecule type" value="Genomic_DNA"/>
</dbReference>
<evidence type="ECO:0000313" key="1">
    <source>
        <dbReference type="EMBL" id="KAG0492216.1"/>
    </source>
</evidence>
<organism evidence="1 2">
    <name type="scientific">Vanilla planifolia</name>
    <name type="common">Vanilla</name>
    <dbReference type="NCBI Taxonomy" id="51239"/>
    <lineage>
        <taxon>Eukaryota</taxon>
        <taxon>Viridiplantae</taxon>
        <taxon>Streptophyta</taxon>
        <taxon>Embryophyta</taxon>
        <taxon>Tracheophyta</taxon>
        <taxon>Spermatophyta</taxon>
        <taxon>Magnoliopsida</taxon>
        <taxon>Liliopsida</taxon>
        <taxon>Asparagales</taxon>
        <taxon>Orchidaceae</taxon>
        <taxon>Vanilloideae</taxon>
        <taxon>Vanilleae</taxon>
        <taxon>Vanilla</taxon>
    </lineage>
</organism>
<protein>
    <submittedName>
        <fullName evidence="1">Uncharacterized protein</fullName>
    </submittedName>
</protein>
<dbReference type="Proteomes" id="UP000636800">
    <property type="component" value="Chromosome 2"/>
</dbReference>
<dbReference type="OrthoDB" id="194358at2759"/>
<comment type="caution">
    <text evidence="1">The sequence shown here is derived from an EMBL/GenBank/DDBJ whole genome shotgun (WGS) entry which is preliminary data.</text>
</comment>
<keyword evidence="2" id="KW-1185">Reference proteome</keyword>